<dbReference type="PANTHER" id="PTHR37841:SF1">
    <property type="entry name" value="DUF3298 DOMAIN-CONTAINING PROTEIN"/>
    <property type="match status" value="1"/>
</dbReference>
<dbReference type="EMBL" id="BSSQ01000001">
    <property type="protein sequence ID" value="GLX65668.1"/>
    <property type="molecule type" value="Genomic_DNA"/>
</dbReference>
<dbReference type="SUPFAM" id="SSF69360">
    <property type="entry name" value="Cell wall binding repeat"/>
    <property type="match status" value="1"/>
</dbReference>
<dbReference type="Proteomes" id="UP001157114">
    <property type="component" value="Unassembled WGS sequence"/>
</dbReference>
<evidence type="ECO:0008006" key="3">
    <source>
        <dbReference type="Google" id="ProtNLM"/>
    </source>
</evidence>
<organism evidence="1 2">
    <name type="scientific">Paenibacillus glycanilyticus</name>
    <dbReference type="NCBI Taxonomy" id="126569"/>
    <lineage>
        <taxon>Bacteria</taxon>
        <taxon>Bacillati</taxon>
        <taxon>Bacillota</taxon>
        <taxon>Bacilli</taxon>
        <taxon>Bacillales</taxon>
        <taxon>Paenibacillaceae</taxon>
        <taxon>Paenibacillus</taxon>
    </lineage>
</organism>
<name>A0ABQ6G3X9_9BACL</name>
<dbReference type="Pfam" id="PF14903">
    <property type="entry name" value="WG_beta_rep"/>
    <property type="match status" value="3"/>
</dbReference>
<gene>
    <name evidence="1" type="ORF">MU1_00120</name>
</gene>
<accession>A0ABQ6G3X9</accession>
<dbReference type="InterPro" id="IPR032774">
    <property type="entry name" value="WG_beta_rep"/>
</dbReference>
<dbReference type="PANTHER" id="PTHR37841">
    <property type="entry name" value="GLR2918 PROTEIN"/>
    <property type="match status" value="1"/>
</dbReference>
<evidence type="ECO:0000313" key="2">
    <source>
        <dbReference type="Proteomes" id="UP001157114"/>
    </source>
</evidence>
<reference evidence="1 2" key="1">
    <citation type="submission" date="2023-03" db="EMBL/GenBank/DDBJ databases">
        <title>Draft genome sequence of the bacteria which degrade cell wall of Tricholomamatutake.</title>
        <authorList>
            <person name="Konishi Y."/>
            <person name="Fukuta Y."/>
            <person name="Shirasaka N."/>
        </authorList>
    </citation>
    <scope>NUCLEOTIDE SEQUENCE [LARGE SCALE GENOMIC DNA]</scope>
    <source>
        <strain evidence="2">mu1</strain>
    </source>
</reference>
<evidence type="ECO:0000313" key="1">
    <source>
        <dbReference type="EMBL" id="GLX65668.1"/>
    </source>
</evidence>
<proteinExistence type="predicted"/>
<keyword evidence="2" id="KW-1185">Reference proteome</keyword>
<dbReference type="RefSeq" id="WP_284236342.1">
    <property type="nucleotide sequence ID" value="NZ_BSSQ01000001.1"/>
</dbReference>
<protein>
    <recommendedName>
        <fullName evidence="3">WG repeat-containing protein</fullName>
    </recommendedName>
</protein>
<comment type="caution">
    <text evidence="1">The sequence shown here is derived from an EMBL/GenBank/DDBJ whole genome shotgun (WGS) entry which is preliminary data.</text>
</comment>
<sequence length="333" mass="37093">MNQDGKKLPVIVDSIYPYGDAYTLIPFKKGGGWGFIDTEGDLKIKPVFDEVEYFSNSLSAVMVSGKWGYIGTDGDMKIAPKYLFAGPFYDDEAIVATSNNSYELIDINGAVQKRITAKYEIDEPIRNGISRIRVVENGRTGYINLKGDVVIECNFLESGPFVNGLAWVRDEDNKYYYINTDGQKVVSIPDGYIPGTFSEGMASLLNSYTLKSSYINTNGQVVINEKFSNPDFFSEGLALVMLEEDKYCYITTSGELAFSDYFDEALPFINGGALVSNNGVWGLIDKQGKYIFTNKHYDYIDTQSYLMNSSVFLVQIAGKSYSITRNTGDAIEL</sequence>